<reference evidence="2 3" key="1">
    <citation type="submission" date="2024-06" db="EMBL/GenBank/DDBJ databases">
        <title>The Natural Products Discovery Center: Release of the First 8490 Sequenced Strains for Exploring Actinobacteria Biosynthetic Diversity.</title>
        <authorList>
            <person name="Kalkreuter E."/>
            <person name="Kautsar S.A."/>
            <person name="Yang D."/>
            <person name="Bader C.D."/>
            <person name="Teijaro C.N."/>
            <person name="Fluegel L."/>
            <person name="Davis C.M."/>
            <person name="Simpson J.R."/>
            <person name="Lauterbach L."/>
            <person name="Steele A.D."/>
            <person name="Gui C."/>
            <person name="Meng S."/>
            <person name="Li G."/>
            <person name="Viehrig K."/>
            <person name="Ye F."/>
            <person name="Su P."/>
            <person name="Kiefer A.F."/>
            <person name="Nichols A."/>
            <person name="Cepeda A.J."/>
            <person name="Yan W."/>
            <person name="Fan B."/>
            <person name="Jiang Y."/>
            <person name="Adhikari A."/>
            <person name="Zheng C.-J."/>
            <person name="Schuster L."/>
            <person name="Cowan T.M."/>
            <person name="Smanski M.J."/>
            <person name="Chevrette M.G."/>
            <person name="De Carvalho L.P.S."/>
            <person name="Shen B."/>
        </authorList>
    </citation>
    <scope>NUCLEOTIDE SEQUENCE [LARGE SCALE GENOMIC DNA]</scope>
    <source>
        <strain evidence="2 3">NPDC033039</strain>
    </source>
</reference>
<evidence type="ECO:0000313" key="3">
    <source>
        <dbReference type="Proteomes" id="UP001550853"/>
    </source>
</evidence>
<dbReference type="InterPro" id="IPR016181">
    <property type="entry name" value="Acyl_CoA_acyltransferase"/>
</dbReference>
<dbReference type="SUPFAM" id="SSF55729">
    <property type="entry name" value="Acyl-CoA N-acyltransferases (Nat)"/>
    <property type="match status" value="2"/>
</dbReference>
<feature type="domain" description="N-acetyltransferase" evidence="1">
    <location>
        <begin position="151"/>
        <end position="303"/>
    </location>
</feature>
<protein>
    <submittedName>
        <fullName evidence="2">GNAT family N-acetyltransferase</fullName>
    </submittedName>
</protein>
<name>A0ABV2Z7T5_9ACTN</name>
<dbReference type="EMBL" id="JBEZVI010000034">
    <property type="protein sequence ID" value="MEU3714062.1"/>
    <property type="molecule type" value="Genomic_DNA"/>
</dbReference>
<evidence type="ECO:0000313" key="2">
    <source>
        <dbReference type="EMBL" id="MEU3714062.1"/>
    </source>
</evidence>
<dbReference type="Pfam" id="PF00583">
    <property type="entry name" value="Acetyltransf_1"/>
    <property type="match status" value="1"/>
</dbReference>
<gene>
    <name evidence="2" type="ORF">AB0E61_28675</name>
</gene>
<proteinExistence type="predicted"/>
<organism evidence="2 3">
    <name type="scientific">Streptomyces catenulae</name>
    <dbReference type="NCBI Taxonomy" id="66875"/>
    <lineage>
        <taxon>Bacteria</taxon>
        <taxon>Bacillati</taxon>
        <taxon>Actinomycetota</taxon>
        <taxon>Actinomycetes</taxon>
        <taxon>Kitasatosporales</taxon>
        <taxon>Streptomycetaceae</taxon>
        <taxon>Streptomyces</taxon>
    </lineage>
</organism>
<dbReference type="RefSeq" id="WP_030288741.1">
    <property type="nucleotide sequence ID" value="NZ_JBEZVI010000034.1"/>
</dbReference>
<dbReference type="CDD" id="cd04301">
    <property type="entry name" value="NAT_SF"/>
    <property type="match status" value="1"/>
</dbReference>
<dbReference type="Gene3D" id="3.40.630.30">
    <property type="match status" value="2"/>
</dbReference>
<accession>A0ABV2Z7T5</accession>
<comment type="caution">
    <text evidence="2">The sequence shown here is derived from an EMBL/GenBank/DDBJ whole genome shotgun (WGS) entry which is preliminary data.</text>
</comment>
<keyword evidence="3" id="KW-1185">Reference proteome</keyword>
<dbReference type="PROSITE" id="PS51186">
    <property type="entry name" value="GNAT"/>
    <property type="match status" value="1"/>
</dbReference>
<evidence type="ECO:0000259" key="1">
    <source>
        <dbReference type="PROSITE" id="PS51186"/>
    </source>
</evidence>
<sequence>MTEIRVLDERAAWERDFERRLRDTYLAARLGADAAQTRVGQVREREKAAEWTVAEIGHDGARIGYVAVGVTTEHGIAAGRIGDLWVDAVHAGQGHEQAARSWAEAWCAERGARRVNVRVAGPDGGLFADYPVEGQVRIRTFDGPQPSSDPVAARPMTTGEYPRWLAAEKDAYLYGIVRAGALTRDEALRKAEKDFAELLPQGLSTPGHAVLVLQVEGAPVGSAWLHHGHLPGVTYGFSLNVDDAQRGKGYGRGAMAVGEQATRAAGDTALMFTVWGGNEVAMNLYDSAGFRVLESSRSLPVSD</sequence>
<dbReference type="Proteomes" id="UP001550853">
    <property type="component" value="Unassembled WGS sequence"/>
</dbReference>
<dbReference type="InterPro" id="IPR000182">
    <property type="entry name" value="GNAT_dom"/>
</dbReference>